<proteinExistence type="inferred from homology"/>
<evidence type="ECO:0000256" key="1">
    <source>
        <dbReference type="ARBA" id="ARBA00009437"/>
    </source>
</evidence>
<evidence type="ECO:0000313" key="7">
    <source>
        <dbReference type="Proteomes" id="UP000243924"/>
    </source>
</evidence>
<dbReference type="InterPro" id="IPR036390">
    <property type="entry name" value="WH_DNA-bd_sf"/>
</dbReference>
<evidence type="ECO:0000259" key="5">
    <source>
        <dbReference type="PROSITE" id="PS50931"/>
    </source>
</evidence>
<sequence length="300" mass="33029">MKAPRVTLEQWRALQTVVDEGGFAQAAEVLHRSQSSVSYAIKRLEEQLGIPVLEIVGRKAVLTEAGHTLLQRSRNLTDQASLLENLAQQIEQGWEPEINLVADAAYPTERLANALKAFLAFSHGSRVQLREEVLSGVEEQLLAGNADLAISGLQITGYLAKELGSIEFIAVAHPEHALHQHQHLLSQDDLKSELQVVTRDSGARHPRDAGWLGAEQRWTVANLATAAELVASGLGFAWLPTHEIRHFMVDGRLKPLSLVQGGRRNHMMYLYVGQEKPQGPASKILADLISQHALQRPLTS</sequence>
<dbReference type="AlphaFoldDB" id="A0A1H2FJT3"/>
<reference evidence="7" key="1">
    <citation type="submission" date="2016-10" db="EMBL/GenBank/DDBJ databases">
        <authorList>
            <person name="Varghese N."/>
            <person name="Submissions S."/>
        </authorList>
    </citation>
    <scope>NUCLEOTIDE SEQUENCE [LARGE SCALE GENOMIC DNA]</scope>
    <source>
        <strain evidence="7">CECT 8338</strain>
    </source>
</reference>
<dbReference type="InterPro" id="IPR036388">
    <property type="entry name" value="WH-like_DNA-bd_sf"/>
</dbReference>
<organism evidence="6 7">
    <name type="scientific">Halopseudomonas salegens</name>
    <dbReference type="NCBI Taxonomy" id="1434072"/>
    <lineage>
        <taxon>Bacteria</taxon>
        <taxon>Pseudomonadati</taxon>
        <taxon>Pseudomonadota</taxon>
        <taxon>Gammaproteobacteria</taxon>
        <taxon>Pseudomonadales</taxon>
        <taxon>Pseudomonadaceae</taxon>
        <taxon>Halopseudomonas</taxon>
    </lineage>
</organism>
<accession>A0A1H2FJT3</accession>
<evidence type="ECO:0000256" key="3">
    <source>
        <dbReference type="ARBA" id="ARBA00023125"/>
    </source>
</evidence>
<dbReference type="PRINTS" id="PR00039">
    <property type="entry name" value="HTHLYSR"/>
</dbReference>
<dbReference type="SUPFAM" id="SSF46785">
    <property type="entry name" value="Winged helix' DNA-binding domain"/>
    <property type="match status" value="1"/>
</dbReference>
<feature type="domain" description="HTH lysR-type" evidence="5">
    <location>
        <begin position="6"/>
        <end position="63"/>
    </location>
</feature>
<dbReference type="RefSeq" id="WP_092385817.1">
    <property type="nucleotide sequence ID" value="NZ_LT629787.1"/>
</dbReference>
<dbReference type="InterPro" id="IPR000847">
    <property type="entry name" value="LysR_HTH_N"/>
</dbReference>
<dbReference type="Pfam" id="PF00126">
    <property type="entry name" value="HTH_1"/>
    <property type="match status" value="1"/>
</dbReference>
<dbReference type="SUPFAM" id="SSF53850">
    <property type="entry name" value="Periplasmic binding protein-like II"/>
    <property type="match status" value="1"/>
</dbReference>
<dbReference type="Proteomes" id="UP000243924">
    <property type="component" value="Chromosome I"/>
</dbReference>
<dbReference type="OrthoDB" id="6988449at2"/>
<comment type="similarity">
    <text evidence="1">Belongs to the LysR transcriptional regulatory family.</text>
</comment>
<keyword evidence="2" id="KW-0805">Transcription regulation</keyword>
<evidence type="ECO:0000256" key="4">
    <source>
        <dbReference type="ARBA" id="ARBA00023163"/>
    </source>
</evidence>
<keyword evidence="7" id="KW-1185">Reference proteome</keyword>
<keyword evidence="3" id="KW-0238">DNA-binding</keyword>
<dbReference type="InterPro" id="IPR005119">
    <property type="entry name" value="LysR_subst-bd"/>
</dbReference>
<evidence type="ECO:0000313" key="6">
    <source>
        <dbReference type="EMBL" id="SDU07539.1"/>
    </source>
</evidence>
<dbReference type="Gene3D" id="3.40.190.290">
    <property type="match status" value="1"/>
</dbReference>
<keyword evidence="4" id="KW-0804">Transcription</keyword>
<dbReference type="PROSITE" id="PS50931">
    <property type="entry name" value="HTH_LYSR"/>
    <property type="match status" value="1"/>
</dbReference>
<dbReference type="EMBL" id="LT629787">
    <property type="protein sequence ID" value="SDU07539.1"/>
    <property type="molecule type" value="Genomic_DNA"/>
</dbReference>
<dbReference type="GO" id="GO:0000976">
    <property type="term" value="F:transcription cis-regulatory region binding"/>
    <property type="evidence" value="ECO:0007669"/>
    <property type="project" value="TreeGrafter"/>
</dbReference>
<dbReference type="Pfam" id="PF03466">
    <property type="entry name" value="LysR_substrate"/>
    <property type="match status" value="1"/>
</dbReference>
<gene>
    <name evidence="6" type="ORF">SAMN05216210_1610</name>
</gene>
<dbReference type="GO" id="GO:0003700">
    <property type="term" value="F:DNA-binding transcription factor activity"/>
    <property type="evidence" value="ECO:0007669"/>
    <property type="project" value="InterPro"/>
</dbReference>
<dbReference type="PANTHER" id="PTHR30126:SF88">
    <property type="entry name" value="TRANSCRIPTIONAL REGULATOR-RELATED"/>
    <property type="match status" value="1"/>
</dbReference>
<name>A0A1H2FJT3_9GAMM</name>
<evidence type="ECO:0000256" key="2">
    <source>
        <dbReference type="ARBA" id="ARBA00023015"/>
    </source>
</evidence>
<dbReference type="Gene3D" id="1.10.10.10">
    <property type="entry name" value="Winged helix-like DNA-binding domain superfamily/Winged helix DNA-binding domain"/>
    <property type="match status" value="1"/>
</dbReference>
<dbReference type="PANTHER" id="PTHR30126">
    <property type="entry name" value="HTH-TYPE TRANSCRIPTIONAL REGULATOR"/>
    <property type="match status" value="1"/>
</dbReference>
<protein>
    <submittedName>
        <fullName evidence="6">Transcriptional regulator, LysR family</fullName>
    </submittedName>
</protein>